<dbReference type="GO" id="GO:0005634">
    <property type="term" value="C:nucleus"/>
    <property type="evidence" value="ECO:0007669"/>
    <property type="project" value="UniProtKB-SubCell"/>
</dbReference>
<reference evidence="10" key="1">
    <citation type="submission" date="2025-08" db="UniProtKB">
        <authorList>
            <consortium name="RefSeq"/>
        </authorList>
    </citation>
    <scope>IDENTIFICATION</scope>
</reference>
<evidence type="ECO:0000256" key="1">
    <source>
        <dbReference type="ARBA" id="ARBA00004123"/>
    </source>
</evidence>
<dbReference type="Gene3D" id="1.10.10.60">
    <property type="entry name" value="Homeodomain-like"/>
    <property type="match status" value="1"/>
</dbReference>
<dbReference type="Proteomes" id="UP000079169">
    <property type="component" value="Unplaced"/>
</dbReference>
<dbReference type="SUPFAM" id="SSF46689">
    <property type="entry name" value="Homeodomain-like"/>
    <property type="match status" value="1"/>
</dbReference>
<keyword evidence="5" id="KW-0812">Transmembrane</keyword>
<evidence type="ECO:0000259" key="7">
    <source>
        <dbReference type="Pfam" id="PF03221"/>
    </source>
</evidence>
<dbReference type="InterPro" id="IPR050863">
    <property type="entry name" value="CenT-Element_Derived"/>
</dbReference>
<name>A0A1S3DEX6_DIACI</name>
<feature type="compositionally biased region" description="Pro residues" evidence="4">
    <location>
        <begin position="450"/>
        <end position="461"/>
    </location>
</feature>
<evidence type="ECO:0000256" key="3">
    <source>
        <dbReference type="ARBA" id="ARBA00023242"/>
    </source>
</evidence>
<dbReference type="Pfam" id="PF03221">
    <property type="entry name" value="HTH_Tnp_Tc5"/>
    <property type="match status" value="1"/>
</dbReference>
<feature type="transmembrane region" description="Helical" evidence="5">
    <location>
        <begin position="233"/>
        <end position="255"/>
    </location>
</feature>
<dbReference type="GeneID" id="103517124"/>
<comment type="subcellular location">
    <subcellularLocation>
        <location evidence="1">Nucleus</location>
    </subcellularLocation>
</comment>
<dbReference type="PANTHER" id="PTHR19303">
    <property type="entry name" value="TRANSPOSON"/>
    <property type="match status" value="1"/>
</dbReference>
<keyword evidence="5" id="KW-0472">Membrane</keyword>
<protein>
    <submittedName>
        <fullName evidence="10">Jerky protein homolog-like</fullName>
    </submittedName>
</protein>
<feature type="region of interest" description="Disordered" evidence="4">
    <location>
        <begin position="441"/>
        <end position="461"/>
    </location>
</feature>
<dbReference type="STRING" id="121845.A0A1S3DEX6"/>
<dbReference type="AlphaFoldDB" id="A0A1S3DEX6"/>
<feature type="domain" description="DDE-1" evidence="6">
    <location>
        <begin position="234"/>
        <end position="366"/>
    </location>
</feature>
<feature type="domain" description="HTH psq-type" evidence="8">
    <location>
        <begin position="42"/>
        <end position="74"/>
    </location>
</feature>
<evidence type="ECO:0000256" key="5">
    <source>
        <dbReference type="SAM" id="Phobius"/>
    </source>
</evidence>
<dbReference type="InterPro" id="IPR004875">
    <property type="entry name" value="DDE_SF_endonuclease_dom"/>
</dbReference>
<dbReference type="KEGG" id="dci:103517124"/>
<proteinExistence type="predicted"/>
<dbReference type="Gene3D" id="3.30.420.10">
    <property type="entry name" value="Ribonuclease H-like superfamily/Ribonuclease H"/>
    <property type="match status" value="1"/>
</dbReference>
<dbReference type="InterPro" id="IPR009057">
    <property type="entry name" value="Homeodomain-like_sf"/>
</dbReference>
<dbReference type="OMA" id="XEREGRI"/>
<dbReference type="PaxDb" id="121845-A0A1S3DEX6"/>
<keyword evidence="2" id="KW-0238">DNA-binding</keyword>
<dbReference type="InterPro" id="IPR006600">
    <property type="entry name" value="HTH_CenpB_DNA-bd_dom"/>
</dbReference>
<keyword evidence="9" id="KW-1185">Reference proteome</keyword>
<dbReference type="Pfam" id="PF03184">
    <property type="entry name" value="DDE_1"/>
    <property type="match status" value="1"/>
</dbReference>
<evidence type="ECO:0000259" key="8">
    <source>
        <dbReference type="Pfam" id="PF05225"/>
    </source>
</evidence>
<gene>
    <name evidence="10" type="primary">LOC103517124</name>
</gene>
<feature type="non-terminal residue" evidence="10">
    <location>
        <position position="461"/>
    </location>
</feature>
<keyword evidence="5" id="KW-1133">Transmembrane helix</keyword>
<evidence type="ECO:0000313" key="9">
    <source>
        <dbReference type="Proteomes" id="UP000079169"/>
    </source>
</evidence>
<evidence type="ECO:0000256" key="4">
    <source>
        <dbReference type="SAM" id="MobiDB-lite"/>
    </source>
</evidence>
<organism evidence="9 10">
    <name type="scientific">Diaphorina citri</name>
    <name type="common">Asian citrus psyllid</name>
    <dbReference type="NCBI Taxonomy" id="121845"/>
    <lineage>
        <taxon>Eukaryota</taxon>
        <taxon>Metazoa</taxon>
        <taxon>Ecdysozoa</taxon>
        <taxon>Arthropoda</taxon>
        <taxon>Hexapoda</taxon>
        <taxon>Insecta</taxon>
        <taxon>Pterygota</taxon>
        <taxon>Neoptera</taxon>
        <taxon>Paraneoptera</taxon>
        <taxon>Hemiptera</taxon>
        <taxon>Sternorrhyncha</taxon>
        <taxon>Psylloidea</taxon>
        <taxon>Psyllidae</taxon>
        <taxon>Diaphorininae</taxon>
        <taxon>Diaphorina</taxon>
    </lineage>
</organism>
<dbReference type="InterPro" id="IPR007889">
    <property type="entry name" value="HTH_Psq"/>
</dbReference>
<dbReference type="GO" id="GO:0003677">
    <property type="term" value="F:DNA binding"/>
    <property type="evidence" value="ECO:0007669"/>
    <property type="project" value="UniProtKB-KW"/>
</dbReference>
<sequence length="461" mass="51840">MVCADGRQWCLEKISRQSNNYSMPRNYIKKKVSTYGQVDVENAVEQVLAGAMTIGKAAIAFAIPKSTLADHVKLGRENRTMAKNGRPPVFTTEQENELESYILTASKSFYGITIDTLRSVAYQFAIANNLKHNFDVETQKAGRDWYYGFIQRHPAISLRTPEATSLNRIMAFNEDEVKIFFENLTALQSKYNFQPKSIYNIDETGISTVQKCSKILAQKGLKQVPKATSGERGVLTTVVCCMSAGGTFIPPMFIFKRKRMNELLMKGASSDMVATVSDSGWTNEDIFVDWLRHFVKNAKPTPEEPILLILDNHESHISLQAFNICKDNGIHLLSLPPHVSHKMQPLDLTFFSSIKNGYNRECDLYMNGYNKECDLYMVNNQGKKITQYEVAEIFTRVYNRRASIDKAKNGFEAAGICPMNIHKFQGTFDLIKSMQRDANTSEISGVAVPEPSPVPSTPTIS</sequence>
<evidence type="ECO:0000256" key="2">
    <source>
        <dbReference type="ARBA" id="ARBA00023125"/>
    </source>
</evidence>
<evidence type="ECO:0000313" key="10">
    <source>
        <dbReference type="RefSeq" id="XP_008480367.1"/>
    </source>
</evidence>
<evidence type="ECO:0000259" key="6">
    <source>
        <dbReference type="Pfam" id="PF03184"/>
    </source>
</evidence>
<feature type="domain" description="HTH CENPB-type" evidence="7">
    <location>
        <begin position="92"/>
        <end position="158"/>
    </location>
</feature>
<keyword evidence="3" id="KW-0539">Nucleus</keyword>
<dbReference type="Pfam" id="PF05225">
    <property type="entry name" value="HTH_psq"/>
    <property type="match status" value="1"/>
</dbReference>
<dbReference type="PANTHER" id="PTHR19303:SF71">
    <property type="entry name" value="ZINC FINGER PHD-TYPE DOMAIN-CONTAINING PROTEIN"/>
    <property type="match status" value="1"/>
</dbReference>
<accession>A0A1S3DEX6</accession>
<dbReference type="InterPro" id="IPR036397">
    <property type="entry name" value="RNaseH_sf"/>
</dbReference>
<dbReference type="RefSeq" id="XP_008480367.1">
    <property type="nucleotide sequence ID" value="XM_008482145.1"/>
</dbReference>